<feature type="compositionally biased region" description="Low complexity" evidence="1">
    <location>
        <begin position="137"/>
        <end position="149"/>
    </location>
</feature>
<accession>A0A2V3IY55</accession>
<name>A0A2V3IY55_9FLOR</name>
<evidence type="ECO:0000256" key="1">
    <source>
        <dbReference type="SAM" id="MobiDB-lite"/>
    </source>
</evidence>
<protein>
    <submittedName>
        <fullName evidence="2">Uncharacterized protein</fullName>
    </submittedName>
</protein>
<sequence length="392" mass="43292">MQIRSLLPLFETPFSPSRTEPARYKEKTPALHTVLSNVTEIGNVPSASNDTIEQLNCSNLDSVFDFTPEPDFNPTPIPSIPEQPLSELANNATQLYQLSTLFPLFNDHPHDIDLVLVQSKSLSPPSQKVSSPPIPHRTNSNRSTTSTDRSIALTPTYLATPNAVLPSNQTASIPSRNVVLPPSQTSSIANHSIALPPDQSASTPTASAPFKPSPVQTLQPATPGQWTAFSIPKTIVPSSLLPQPSTPTSQNSSQSQHSLQTQPKLRFSKGASASKYCHVCGRNSKTVPVSQCANVKLGLCRKVVCEKCLIVYRTEIGRGLPQPNRPWNCTHCTGHCPRRARCHQYTKNNLRRRMKVDSKERKEEQESIRMRARLALQEQRMKLAHVVRRSPL</sequence>
<dbReference type="Proteomes" id="UP000247409">
    <property type="component" value="Unassembled WGS sequence"/>
</dbReference>
<evidence type="ECO:0000313" key="2">
    <source>
        <dbReference type="EMBL" id="PXF47074.1"/>
    </source>
</evidence>
<feature type="region of interest" description="Disordered" evidence="1">
    <location>
        <begin position="189"/>
        <end position="222"/>
    </location>
</feature>
<gene>
    <name evidence="2" type="ORF">BWQ96_03151</name>
</gene>
<organism evidence="2 3">
    <name type="scientific">Gracilariopsis chorda</name>
    <dbReference type="NCBI Taxonomy" id="448386"/>
    <lineage>
        <taxon>Eukaryota</taxon>
        <taxon>Rhodophyta</taxon>
        <taxon>Florideophyceae</taxon>
        <taxon>Rhodymeniophycidae</taxon>
        <taxon>Gracilariales</taxon>
        <taxon>Gracilariaceae</taxon>
        <taxon>Gracilariopsis</taxon>
    </lineage>
</organism>
<evidence type="ECO:0000313" key="3">
    <source>
        <dbReference type="Proteomes" id="UP000247409"/>
    </source>
</evidence>
<keyword evidence="3" id="KW-1185">Reference proteome</keyword>
<comment type="caution">
    <text evidence="2">The sequence shown here is derived from an EMBL/GenBank/DDBJ whole genome shotgun (WGS) entry which is preliminary data.</text>
</comment>
<dbReference type="OrthoDB" id="6040at2759"/>
<feature type="region of interest" description="Disordered" evidence="1">
    <location>
        <begin position="237"/>
        <end position="263"/>
    </location>
</feature>
<dbReference type="AlphaFoldDB" id="A0A2V3IY55"/>
<proteinExistence type="predicted"/>
<dbReference type="EMBL" id="NBIV01000029">
    <property type="protein sequence ID" value="PXF47074.1"/>
    <property type="molecule type" value="Genomic_DNA"/>
</dbReference>
<feature type="region of interest" description="Disordered" evidence="1">
    <location>
        <begin position="122"/>
        <end position="149"/>
    </location>
</feature>
<reference evidence="2 3" key="1">
    <citation type="journal article" date="2018" name="Mol. Biol. Evol.">
        <title>Analysis of the draft genome of the red seaweed Gracilariopsis chorda provides insights into genome size evolution in Rhodophyta.</title>
        <authorList>
            <person name="Lee J."/>
            <person name="Yang E.C."/>
            <person name="Graf L."/>
            <person name="Yang J.H."/>
            <person name="Qiu H."/>
            <person name="Zel Zion U."/>
            <person name="Chan C.X."/>
            <person name="Stephens T.G."/>
            <person name="Weber A.P.M."/>
            <person name="Boo G.H."/>
            <person name="Boo S.M."/>
            <person name="Kim K.M."/>
            <person name="Shin Y."/>
            <person name="Jung M."/>
            <person name="Lee S.J."/>
            <person name="Yim H.S."/>
            <person name="Lee J.H."/>
            <person name="Bhattacharya D."/>
            <person name="Yoon H.S."/>
        </authorList>
    </citation>
    <scope>NUCLEOTIDE SEQUENCE [LARGE SCALE GENOMIC DNA]</scope>
    <source>
        <strain evidence="2 3">SKKU-2015</strain>
        <tissue evidence="2">Whole body</tissue>
    </source>
</reference>